<feature type="compositionally biased region" description="Basic and acidic residues" evidence="1">
    <location>
        <begin position="956"/>
        <end position="978"/>
    </location>
</feature>
<feature type="compositionally biased region" description="Acidic residues" evidence="1">
    <location>
        <begin position="1039"/>
        <end position="1053"/>
    </location>
</feature>
<feature type="compositionally biased region" description="Polar residues" evidence="1">
    <location>
        <begin position="447"/>
        <end position="457"/>
    </location>
</feature>
<name>A0AAJ7JC78_9HYME</name>
<feature type="compositionally biased region" description="Basic residues" evidence="1">
    <location>
        <begin position="1110"/>
        <end position="1129"/>
    </location>
</feature>
<proteinExistence type="predicted"/>
<dbReference type="InterPro" id="IPR029341">
    <property type="entry name" value="FAM21/CAPZIP"/>
</dbReference>
<feature type="region of interest" description="Disordered" evidence="1">
    <location>
        <begin position="618"/>
        <end position="637"/>
    </location>
</feature>
<feature type="region of interest" description="Disordered" evidence="1">
    <location>
        <begin position="446"/>
        <end position="536"/>
    </location>
</feature>
<evidence type="ECO:0000259" key="2">
    <source>
        <dbReference type="Pfam" id="PF15255"/>
    </source>
</evidence>
<keyword evidence="3" id="KW-1185">Reference proteome</keyword>
<feature type="compositionally biased region" description="Polar residues" evidence="1">
    <location>
        <begin position="1142"/>
        <end position="1159"/>
    </location>
</feature>
<feature type="compositionally biased region" description="Basic and acidic residues" evidence="1">
    <location>
        <begin position="1312"/>
        <end position="1330"/>
    </location>
</feature>
<dbReference type="Pfam" id="PF15255">
    <property type="entry name" value="CAP-ZIP_m"/>
    <property type="match status" value="1"/>
</dbReference>
<feature type="compositionally biased region" description="Polar residues" evidence="1">
    <location>
        <begin position="619"/>
        <end position="637"/>
    </location>
</feature>
<feature type="region of interest" description="Disordered" evidence="1">
    <location>
        <begin position="1439"/>
        <end position="1473"/>
    </location>
</feature>
<reference evidence="4" key="1">
    <citation type="submission" date="2025-08" db="UniProtKB">
        <authorList>
            <consortium name="RefSeq"/>
        </authorList>
    </citation>
    <scope>IDENTIFICATION</scope>
    <source>
        <tissue evidence="4">Whole body</tissue>
    </source>
</reference>
<dbReference type="Proteomes" id="UP000694925">
    <property type="component" value="Unplaced"/>
</dbReference>
<accession>A0AAJ7JC78</accession>
<feature type="region of interest" description="Disordered" evidence="1">
    <location>
        <begin position="1270"/>
        <end position="1355"/>
    </location>
</feature>
<protein>
    <submittedName>
        <fullName evidence="4">WASH complex subunit 2 isoform X1</fullName>
    </submittedName>
</protein>
<feature type="region of interest" description="Disordered" evidence="1">
    <location>
        <begin position="939"/>
        <end position="1159"/>
    </location>
</feature>
<feature type="domain" description="FAM21/CAPZIP" evidence="2">
    <location>
        <begin position="1066"/>
        <end position="1146"/>
    </location>
</feature>
<feature type="compositionally biased region" description="Polar residues" evidence="1">
    <location>
        <begin position="498"/>
        <end position="536"/>
    </location>
</feature>
<sequence length="1605" mass="176819">MDITDGMDKSWDHPWTTEEMREKRREWSLAGDAGLLKHLQQFSENLVSRANKTQEVVDSLTTQLNEAAIFVDNLTNTSLALANTQFIESRVQKDDIDIGKREETSIEESKDQDLVTADLIASVSESVKQGLNIMYEKYEEREFVDSDSDEEDNKVVLSVVLGPNNPYQDRPLPDVIGSEKWMNSSKIGLESSSSSESEQVDEEEESETEDDGTAPFKDFSMNAAQKTNIVGSLPSLNEPDYTKRNDMTYMDSEKLDAVSQNNIDSVPESISPNENVAKMPLPNNVQPNFAEELAKRLGTVRQIQKPVVHDKSETSINRSKDELLATEENESGISEISKAVFSGTKEFLNNQHTENSWKEKPIKSYKTNNIIPASIDVPPPINTVSTKPKSAIDDLFGDADSEDSDDIFSPKNVIKPIAKTKQPNNNNPVAQAGDVKKNHLDIIAPGATNNMVTSTPETNTNNTNAFSDDEDSDLFGSSKNQQSTKKKPVGGIPVLRNILTSDVQSKTTNRVSLAQSPESSGNNMPENEKSNANNVPTLDQSRYNILNDNTQGSSIIYPADVNESSYSSGISIHPPSVNNTGGSSINDFQPQMTSTRLKSEELYRERVVSDSLFVARTRNPANATSNSTNVQSQNESVENISVQDDVFENEDLFGPPPLSKTDSKSAKSKVSSLFDDSDSGDELFSTTSSGSRSQKSSDFLTATDKIKSTEGKGLFEEEIDIFDNKDSPDVDIFGITPKPVAKEDTNTANKKPSDILDDDLFASNIRDTIMKSSDAVREQNVITTKKISLFDNDDVEDGDLFATKPIKTNNDFRIFNDDDDNDLFSVKKPKPTDKRQESDKQLSKMFVGGTDIVDQKLSIEKNENSSGILSGNGLFSETIGSHESIFEDDDYDDLFSTKDVSKKQIKTDEPKLASSEDRIAKEDIVKDTKLQDNSNVFIKSEDASASSTTSENIKQVNDKDIFGDNPEKRNVENSESEMRNNPPNSLDINVTATQPSPEENQGAKRSVSGKIKNLMGKMGDLKIISPMDTPPLWRRSEEKTDEEDSTADRDSDDGGCISTQGHSSPPSASEDSIAQKQSQISTISGESNAESAISFDEPAQVETLSTASKTRVRIQAKRRPQSRHARKSAIRQSGIDFDAVDTSENNSQDESQFNQSSSAYSKEATAAASINGVHTAATISDRLVPSTTDNIHRNNDANIFLAVDDRSELGSISKESSMSANKNTLLSPSTDEEDLFDVPPDLPEDPQKEDTLFGRAPILSPVEKVISEKPPVASETLKDTHIKPGVVDNVEQETVNTAEKIEESSTLSESRNSSDVHDPMLRESNEEPKSENTNLEDESTEMIDPLRDHSHDPLKDPSQLFAFVTKTPSPDKGKNLLFSEDDSLFTSGTKKLVEQAAKKPALDLFTDDAEGDLFSTTLAVKKPLKDTKINLFDEEDEDDSLFGPALKRSAPKSESEKKYAAQQPVKKTNLFDDVDNDTNIFSEQAQKSDAESVQVQSNKSDMFTSITEPVRTSHITDIFADQSSGDDDIFAKKPAPRKITVTSKSLFPSDEDDEDDHIFGNKSTNELQIKSLEARNSAIKKIVTRDLKKTAKKIGQDPLSLLLDD</sequence>
<gene>
    <name evidence="4" type="primary">LOC108630499</name>
</gene>
<evidence type="ECO:0000313" key="3">
    <source>
        <dbReference type="Proteomes" id="UP000694925"/>
    </source>
</evidence>
<feature type="compositionally biased region" description="Low complexity" evidence="1">
    <location>
        <begin position="685"/>
        <end position="697"/>
    </location>
</feature>
<feature type="compositionally biased region" description="Basic and acidic residues" evidence="1">
    <location>
        <begin position="1344"/>
        <end position="1355"/>
    </location>
</feature>
<feature type="compositionally biased region" description="Acidic residues" evidence="1">
    <location>
        <begin position="198"/>
        <end position="212"/>
    </location>
</feature>
<dbReference type="RefSeq" id="XP_017889319.1">
    <property type="nucleotide sequence ID" value="XM_018033830.2"/>
</dbReference>
<evidence type="ECO:0000313" key="4">
    <source>
        <dbReference type="RefSeq" id="XP_017889319.1"/>
    </source>
</evidence>
<dbReference type="KEGG" id="ccal:108630499"/>
<evidence type="ECO:0000256" key="1">
    <source>
        <dbReference type="SAM" id="MobiDB-lite"/>
    </source>
</evidence>
<feature type="compositionally biased region" description="Low complexity" evidence="1">
    <location>
        <begin position="186"/>
        <end position="197"/>
    </location>
</feature>
<organism evidence="3 4">
    <name type="scientific">Ceratina calcarata</name>
    <dbReference type="NCBI Taxonomy" id="156304"/>
    <lineage>
        <taxon>Eukaryota</taxon>
        <taxon>Metazoa</taxon>
        <taxon>Ecdysozoa</taxon>
        <taxon>Arthropoda</taxon>
        <taxon>Hexapoda</taxon>
        <taxon>Insecta</taxon>
        <taxon>Pterygota</taxon>
        <taxon>Neoptera</taxon>
        <taxon>Endopterygota</taxon>
        <taxon>Hymenoptera</taxon>
        <taxon>Apocrita</taxon>
        <taxon>Aculeata</taxon>
        <taxon>Apoidea</taxon>
        <taxon>Anthophila</taxon>
        <taxon>Apidae</taxon>
        <taxon>Ceratina</taxon>
        <taxon>Zadontomerus</taxon>
    </lineage>
</organism>
<feature type="region of interest" description="Disordered" evidence="1">
    <location>
        <begin position="671"/>
        <end position="698"/>
    </location>
</feature>
<feature type="region of interest" description="Disordered" evidence="1">
    <location>
        <begin position="1212"/>
        <end position="1235"/>
    </location>
</feature>
<dbReference type="CTD" id="36150"/>
<feature type="compositionally biased region" description="Polar residues" evidence="1">
    <location>
        <begin position="1213"/>
        <end position="1229"/>
    </location>
</feature>
<feature type="compositionally biased region" description="Polar residues" evidence="1">
    <location>
        <begin position="979"/>
        <end position="999"/>
    </location>
</feature>
<feature type="compositionally biased region" description="Polar residues" evidence="1">
    <location>
        <begin position="1057"/>
        <end position="1091"/>
    </location>
</feature>
<dbReference type="GeneID" id="108630499"/>
<feature type="region of interest" description="Disordered" evidence="1">
    <location>
        <begin position="186"/>
        <end position="218"/>
    </location>
</feature>